<dbReference type="EMBL" id="CAADRA010006056">
    <property type="protein sequence ID" value="VFT93869.1"/>
    <property type="molecule type" value="Genomic_DNA"/>
</dbReference>
<gene>
    <name evidence="3" type="primary">Aste57867_17111</name>
    <name evidence="2" type="ORF">As57867_017052</name>
    <name evidence="3" type="ORF">ASTE57867_17111</name>
</gene>
<dbReference type="OrthoDB" id="61382at2759"/>
<accession>A0A485L7C0</accession>
<reference evidence="2" key="2">
    <citation type="submission" date="2019-06" db="EMBL/GenBank/DDBJ databases">
        <title>Genomics analysis of Aphanomyces spp. identifies a new class of oomycete effector associated with host adaptation.</title>
        <authorList>
            <person name="Gaulin E."/>
        </authorList>
    </citation>
    <scope>NUCLEOTIDE SEQUENCE</scope>
    <source>
        <strain evidence="2">CBS 578.67</strain>
    </source>
</reference>
<evidence type="ECO:0000256" key="1">
    <source>
        <dbReference type="SAM" id="SignalP"/>
    </source>
</evidence>
<dbReference type="InterPro" id="IPR036426">
    <property type="entry name" value="Bulb-type_lectin_dom_sf"/>
</dbReference>
<name>A0A485L7C0_9STRA</name>
<dbReference type="EMBL" id="VJMH01006035">
    <property type="protein sequence ID" value="KAF0691699.1"/>
    <property type="molecule type" value="Genomic_DNA"/>
</dbReference>
<keyword evidence="1" id="KW-0732">Signal</keyword>
<dbReference type="Proteomes" id="UP000332933">
    <property type="component" value="Unassembled WGS sequence"/>
</dbReference>
<evidence type="ECO:0000313" key="2">
    <source>
        <dbReference type="EMBL" id="KAF0691699.1"/>
    </source>
</evidence>
<evidence type="ECO:0000313" key="3">
    <source>
        <dbReference type="EMBL" id="VFT93869.1"/>
    </source>
</evidence>
<dbReference type="Gene3D" id="2.90.10.10">
    <property type="entry name" value="Bulb-type lectin domain"/>
    <property type="match status" value="1"/>
</dbReference>
<proteinExistence type="predicted"/>
<keyword evidence="4" id="KW-1185">Reference proteome</keyword>
<protein>
    <submittedName>
        <fullName evidence="3">Aste57867_17111 protein</fullName>
    </submittedName>
</protein>
<evidence type="ECO:0000313" key="4">
    <source>
        <dbReference type="Proteomes" id="UP000332933"/>
    </source>
</evidence>
<feature type="chain" id="PRO_5036116369" evidence="1">
    <location>
        <begin position="17"/>
        <end position="173"/>
    </location>
</feature>
<organism evidence="3 4">
    <name type="scientific">Aphanomyces stellatus</name>
    <dbReference type="NCBI Taxonomy" id="120398"/>
    <lineage>
        <taxon>Eukaryota</taxon>
        <taxon>Sar</taxon>
        <taxon>Stramenopiles</taxon>
        <taxon>Oomycota</taxon>
        <taxon>Saprolegniomycetes</taxon>
        <taxon>Saprolegniales</taxon>
        <taxon>Verrucalvaceae</taxon>
        <taxon>Aphanomyces</taxon>
    </lineage>
</organism>
<sequence length="173" mass="19587">MRRLVLLCVLVLLVQSDLYCKRCTGGLYSNKSPRDSLGAGHRDLVDPWTNGTQYRVSMENDGNFVLYDIAKAKKLWTVKSSVIPWYYNIIYLDIGFHARVVMQGDGNLVYVDKKPLWETGTSGQGHGPYCLTITRAGVLVVLDWDCNWLWSHDGSKRPTPANSTLLDQSLYEL</sequence>
<dbReference type="AlphaFoldDB" id="A0A485L7C0"/>
<reference evidence="3 4" key="1">
    <citation type="submission" date="2019-03" db="EMBL/GenBank/DDBJ databases">
        <authorList>
            <person name="Gaulin E."/>
            <person name="Dumas B."/>
        </authorList>
    </citation>
    <scope>NUCLEOTIDE SEQUENCE [LARGE SCALE GENOMIC DNA]</scope>
    <source>
        <strain evidence="3">CBS 568.67</strain>
    </source>
</reference>
<feature type="signal peptide" evidence="1">
    <location>
        <begin position="1"/>
        <end position="16"/>
    </location>
</feature>
<dbReference type="SUPFAM" id="SSF51110">
    <property type="entry name" value="alpha-D-mannose-specific plant lectins"/>
    <property type="match status" value="1"/>
</dbReference>